<gene>
    <name evidence="3" type="ORF">F8O02_06015</name>
</gene>
<evidence type="ECO:0000259" key="2">
    <source>
        <dbReference type="Pfam" id="PF11181"/>
    </source>
</evidence>
<evidence type="ECO:0000256" key="1">
    <source>
        <dbReference type="SAM" id="Phobius"/>
    </source>
</evidence>
<dbReference type="RefSeq" id="WP_158036351.1">
    <property type="nucleotide sequence ID" value="NZ_BAAAZV010000020.1"/>
</dbReference>
<dbReference type="Proteomes" id="UP000481339">
    <property type="component" value="Unassembled WGS sequence"/>
</dbReference>
<accession>A0A7C8FXR8</accession>
<name>A0A7C8FXR8_9MICO</name>
<sequence length="174" mass="18475">MSDARGLGDQTRAQMFPTLPSGVVVGEYRTYQDAVAAVDRLVEHDFPVEGVSVVGNHLHSIERITSRLSYPRAAVSGLLSGVWFGLFLGLIMMIWSPTNGFNYLLAALALGAGFGMISGIITYAVSRRYKNYQSTSTVVADSYTLVCAREAAGRAMGILGTTPSLGDPVPPAAS</sequence>
<feature type="domain" description="General stress protein 17M-like" evidence="2">
    <location>
        <begin position="24"/>
        <end position="111"/>
    </location>
</feature>
<dbReference type="Pfam" id="PF11181">
    <property type="entry name" value="YflT"/>
    <property type="match status" value="1"/>
</dbReference>
<evidence type="ECO:0000313" key="3">
    <source>
        <dbReference type="EMBL" id="KAB1631882.1"/>
    </source>
</evidence>
<dbReference type="AlphaFoldDB" id="A0A7C8FXR8"/>
<reference evidence="3 4" key="1">
    <citation type="submission" date="2019-09" db="EMBL/GenBank/DDBJ databases">
        <title>Phylogeny of genus Pseudoclavibacter and closely related genus.</title>
        <authorList>
            <person name="Li Y."/>
        </authorList>
    </citation>
    <scope>NUCLEOTIDE SEQUENCE [LARGE SCALE GENOMIC DNA]</scope>
    <source>
        <strain evidence="3 4">JCM 16921</strain>
    </source>
</reference>
<dbReference type="InterPro" id="IPR025889">
    <property type="entry name" value="GSP17M-like_dom"/>
</dbReference>
<evidence type="ECO:0000313" key="4">
    <source>
        <dbReference type="Proteomes" id="UP000481339"/>
    </source>
</evidence>
<proteinExistence type="predicted"/>
<keyword evidence="1" id="KW-0812">Transmembrane</keyword>
<dbReference type="EMBL" id="WBKA01000004">
    <property type="protein sequence ID" value="KAB1631882.1"/>
    <property type="molecule type" value="Genomic_DNA"/>
</dbReference>
<organism evidence="3 4">
    <name type="scientific">Pseudoclavibacter caeni</name>
    <dbReference type="NCBI Taxonomy" id="908846"/>
    <lineage>
        <taxon>Bacteria</taxon>
        <taxon>Bacillati</taxon>
        <taxon>Actinomycetota</taxon>
        <taxon>Actinomycetes</taxon>
        <taxon>Micrococcales</taxon>
        <taxon>Microbacteriaceae</taxon>
        <taxon>Pseudoclavibacter</taxon>
    </lineage>
</organism>
<dbReference type="OrthoDB" id="3381462at2"/>
<keyword evidence="4" id="KW-1185">Reference proteome</keyword>
<keyword evidence="1" id="KW-0472">Membrane</keyword>
<feature type="transmembrane region" description="Helical" evidence="1">
    <location>
        <begin position="101"/>
        <end position="125"/>
    </location>
</feature>
<feature type="transmembrane region" description="Helical" evidence="1">
    <location>
        <begin position="73"/>
        <end position="95"/>
    </location>
</feature>
<protein>
    <recommendedName>
        <fullName evidence="2">General stress protein 17M-like domain-containing protein</fullName>
    </recommendedName>
</protein>
<comment type="caution">
    <text evidence="3">The sequence shown here is derived from an EMBL/GenBank/DDBJ whole genome shotgun (WGS) entry which is preliminary data.</text>
</comment>
<keyword evidence="1" id="KW-1133">Transmembrane helix</keyword>